<evidence type="ECO:0000313" key="2">
    <source>
        <dbReference type="EMBL" id="GAE01162.1"/>
    </source>
</evidence>
<dbReference type="HOGENOM" id="CLU_2804740_0_0_9"/>
<dbReference type="RefSeq" id="WP_025774540.1">
    <property type="nucleotide sequence ID" value="NZ_DF384213.1"/>
</dbReference>
<name>A0A0S6U234_CLOBO</name>
<proteinExistence type="predicted"/>
<dbReference type="Proteomes" id="UP000054164">
    <property type="component" value="Unassembled WGS sequence"/>
</dbReference>
<keyword evidence="1" id="KW-0732">Signal</keyword>
<protein>
    <submittedName>
        <fullName evidence="2">Exported protein</fullName>
    </submittedName>
</protein>
<organism evidence="2">
    <name type="scientific">Clostridium botulinum B str. Osaka05</name>
    <dbReference type="NCBI Taxonomy" id="1407017"/>
    <lineage>
        <taxon>Bacteria</taxon>
        <taxon>Bacillati</taxon>
        <taxon>Bacillota</taxon>
        <taxon>Clostridia</taxon>
        <taxon>Eubacteriales</taxon>
        <taxon>Clostridiaceae</taxon>
        <taxon>Clostridium</taxon>
    </lineage>
</organism>
<feature type="signal peptide" evidence="1">
    <location>
        <begin position="1"/>
        <end position="29"/>
    </location>
</feature>
<accession>A0A0S6U234</accession>
<evidence type="ECO:0000256" key="1">
    <source>
        <dbReference type="SAM" id="SignalP"/>
    </source>
</evidence>
<feature type="chain" id="PRO_5006630354" evidence="1">
    <location>
        <begin position="30"/>
        <end position="67"/>
    </location>
</feature>
<dbReference type="AlphaFoldDB" id="A0A0S6U234"/>
<sequence>MKKIIKKASIGVMSLGLLLGMGFHNPVSARPVCSCPNPNIDSWKIDNCTIYYVCRNCHWSSTWNTCK</sequence>
<dbReference type="EMBL" id="DF384213">
    <property type="protein sequence ID" value="GAE01162.1"/>
    <property type="molecule type" value="Genomic_DNA"/>
</dbReference>
<gene>
    <name evidence="2" type="ORF">CBO05C_0852</name>
</gene>
<reference evidence="2" key="1">
    <citation type="submission" date="2013-10" db="EMBL/GenBank/DDBJ databases">
        <title>Draft genome sequence of Clostridium botulinum type B strain Osaka05.</title>
        <authorList>
            <person name="Sakaguchi Y."/>
            <person name="Hosomi K."/>
            <person name="Uchiyama J."/>
            <person name="Ogura Y."/>
            <person name="Sakaguchi M."/>
            <person name="Kohda T."/>
            <person name="Mukamoto M."/>
            <person name="Misawa N."/>
            <person name="Matsuzaki S."/>
            <person name="Hayashi T."/>
            <person name="Kozaki S."/>
        </authorList>
    </citation>
    <scope>NUCLEOTIDE SEQUENCE</scope>
    <source>
        <strain evidence="2">Osaka05</strain>
    </source>
</reference>